<evidence type="ECO:0000313" key="1">
    <source>
        <dbReference type="EMBL" id="TQD70609.1"/>
    </source>
</evidence>
<dbReference type="SUPFAM" id="SSF53167">
    <property type="entry name" value="Purine and uridine phosphorylases"/>
    <property type="match status" value="1"/>
</dbReference>
<dbReference type="EMBL" id="VIEB01001734">
    <property type="protein sequence ID" value="TQD70609.1"/>
    <property type="molecule type" value="Genomic_DNA"/>
</dbReference>
<dbReference type="STRING" id="106549.A0A540K8Q5"/>
<dbReference type="Proteomes" id="UP000315295">
    <property type="component" value="Unassembled WGS sequence"/>
</dbReference>
<dbReference type="PANTHER" id="PTHR21234:SF42">
    <property type="entry name" value="PHOSPHORYLASE SUPERFAMILY PROTEIN"/>
    <property type="match status" value="1"/>
</dbReference>
<name>A0A540K8Q5_MALBA</name>
<protein>
    <recommendedName>
        <fullName evidence="3">Nucleoside phosphorylase domain-containing protein</fullName>
    </recommendedName>
</protein>
<dbReference type="GO" id="GO:0009116">
    <property type="term" value="P:nucleoside metabolic process"/>
    <property type="evidence" value="ECO:0007669"/>
    <property type="project" value="InterPro"/>
</dbReference>
<accession>A0A540K8Q5</accession>
<dbReference type="AlphaFoldDB" id="A0A540K8Q5"/>
<dbReference type="PANTHER" id="PTHR21234">
    <property type="entry name" value="PURINE NUCLEOSIDE PHOSPHORYLASE"/>
    <property type="match status" value="1"/>
</dbReference>
<reference evidence="1 2" key="1">
    <citation type="journal article" date="2019" name="G3 (Bethesda)">
        <title>Sequencing of a Wild Apple (Malus baccata) Genome Unravels the Differences Between Cultivated and Wild Apple Species Regarding Disease Resistance and Cold Tolerance.</title>
        <authorList>
            <person name="Chen X."/>
        </authorList>
    </citation>
    <scope>NUCLEOTIDE SEQUENCE [LARGE SCALE GENOMIC DNA]</scope>
    <source>
        <strain evidence="2">cv. Shandingzi</strain>
        <tissue evidence="1">Leaves</tissue>
    </source>
</reference>
<gene>
    <name evidence="1" type="ORF">C1H46_043861</name>
</gene>
<proteinExistence type="predicted"/>
<dbReference type="InterPro" id="IPR035994">
    <property type="entry name" value="Nucleoside_phosphorylase_sf"/>
</dbReference>
<organism evidence="1 2">
    <name type="scientific">Malus baccata</name>
    <name type="common">Siberian crab apple</name>
    <name type="synonym">Pyrus baccata</name>
    <dbReference type="NCBI Taxonomy" id="106549"/>
    <lineage>
        <taxon>Eukaryota</taxon>
        <taxon>Viridiplantae</taxon>
        <taxon>Streptophyta</taxon>
        <taxon>Embryophyta</taxon>
        <taxon>Tracheophyta</taxon>
        <taxon>Spermatophyta</taxon>
        <taxon>Magnoliopsida</taxon>
        <taxon>eudicotyledons</taxon>
        <taxon>Gunneridae</taxon>
        <taxon>Pentapetalae</taxon>
        <taxon>rosids</taxon>
        <taxon>fabids</taxon>
        <taxon>Rosales</taxon>
        <taxon>Rosaceae</taxon>
        <taxon>Amygdaloideae</taxon>
        <taxon>Maleae</taxon>
        <taxon>Malus</taxon>
    </lineage>
</organism>
<dbReference type="GO" id="GO:0003824">
    <property type="term" value="F:catalytic activity"/>
    <property type="evidence" value="ECO:0007669"/>
    <property type="project" value="InterPro"/>
</dbReference>
<evidence type="ECO:0008006" key="3">
    <source>
        <dbReference type="Google" id="ProtNLM"/>
    </source>
</evidence>
<evidence type="ECO:0000313" key="2">
    <source>
        <dbReference type="Proteomes" id="UP000315295"/>
    </source>
</evidence>
<sequence length="116" mass="12989">MVKGLFCHNILRWPFSKSKTIPTGERYAVNVVNQIGVKGVVHYGNAGNADPQLQIGDVTIPQFWAHTGLWNWQVENVKALLEVEVENVIALLEVEVRNTTDTKLEGCFGRVEKSNL</sequence>
<keyword evidence="2" id="KW-1185">Reference proteome</keyword>
<comment type="caution">
    <text evidence="1">The sequence shown here is derived from an EMBL/GenBank/DDBJ whole genome shotgun (WGS) entry which is preliminary data.</text>
</comment>